<keyword evidence="1" id="KW-0472">Membrane</keyword>
<feature type="transmembrane region" description="Helical" evidence="1">
    <location>
        <begin position="150"/>
        <end position="166"/>
    </location>
</feature>
<feature type="transmembrane region" description="Helical" evidence="1">
    <location>
        <begin position="341"/>
        <end position="363"/>
    </location>
</feature>
<evidence type="ECO:0000256" key="1">
    <source>
        <dbReference type="SAM" id="Phobius"/>
    </source>
</evidence>
<sequence length="382" mass="41663">MQADTTWDRFAGWERWPARILLALVAILVAFSAVVPISASRGHPHATPPTVAAALKKHPNERPRDADLALYDRVIERVANGDNYYRVVAEEHRAQRYPLRPAMAVRLPTLAFAEAAVGVPGEIVAAILLLALTLIAWWRRLAEEPGAARYRLVAMALLLTNASLGLNRTFFVMHELWAGMLLALAFGLHRPRSATRPGRYLGALIAAALALAIREHSLPFVLLMAAMAAWRRDWREAAAWSALVVIFALALSWHLQQVTAVTLPTDVRSAPWIALRGLSGFLSNTVLSGSLRFLPHWIAGPVVILTMLGWAGWRSPAGALGTLFYGGYGTAFMIAGRPENYYWGVMIVPALLIGLAFAPRALVSLVRAARRDGPQSAISSIG</sequence>
<keyword evidence="1" id="KW-0812">Transmembrane</keyword>
<evidence type="ECO:0008006" key="4">
    <source>
        <dbReference type="Google" id="ProtNLM"/>
    </source>
</evidence>
<organism evidence="2 3">
    <name type="scientific">Novosphingobium tardum</name>
    <dbReference type="NCBI Taxonomy" id="1538021"/>
    <lineage>
        <taxon>Bacteria</taxon>
        <taxon>Pseudomonadati</taxon>
        <taxon>Pseudomonadota</taxon>
        <taxon>Alphaproteobacteria</taxon>
        <taxon>Sphingomonadales</taxon>
        <taxon>Sphingomonadaceae</taxon>
        <taxon>Novosphingobium</taxon>
    </lineage>
</organism>
<evidence type="ECO:0000313" key="3">
    <source>
        <dbReference type="Proteomes" id="UP001595828"/>
    </source>
</evidence>
<feature type="transmembrane region" description="Helical" evidence="1">
    <location>
        <begin position="20"/>
        <end position="39"/>
    </location>
</feature>
<feature type="transmembrane region" description="Helical" evidence="1">
    <location>
        <begin position="115"/>
        <end position="138"/>
    </location>
</feature>
<protein>
    <recommendedName>
        <fullName evidence="4">Glycosyltransferase RgtA/B/C/D-like domain-containing protein</fullName>
    </recommendedName>
</protein>
<comment type="caution">
    <text evidence="2">The sequence shown here is derived from an EMBL/GenBank/DDBJ whole genome shotgun (WGS) entry which is preliminary data.</text>
</comment>
<keyword evidence="1" id="KW-1133">Transmembrane helix</keyword>
<dbReference type="Proteomes" id="UP001595828">
    <property type="component" value="Unassembled WGS sequence"/>
</dbReference>
<name>A0ABV8RL15_9SPHN</name>
<dbReference type="RefSeq" id="WP_379537547.1">
    <property type="nucleotide sequence ID" value="NZ_JBHSDR010000003.1"/>
</dbReference>
<feature type="transmembrane region" description="Helical" evidence="1">
    <location>
        <begin position="200"/>
        <end position="225"/>
    </location>
</feature>
<keyword evidence="3" id="KW-1185">Reference proteome</keyword>
<feature type="transmembrane region" description="Helical" evidence="1">
    <location>
        <begin position="293"/>
        <end position="310"/>
    </location>
</feature>
<evidence type="ECO:0000313" key="2">
    <source>
        <dbReference type="EMBL" id="MFC4294078.1"/>
    </source>
</evidence>
<feature type="transmembrane region" description="Helical" evidence="1">
    <location>
        <begin position="317"/>
        <end position="335"/>
    </location>
</feature>
<accession>A0ABV8RL15</accession>
<proteinExistence type="predicted"/>
<reference evidence="3" key="1">
    <citation type="journal article" date="2019" name="Int. J. Syst. Evol. Microbiol.">
        <title>The Global Catalogue of Microorganisms (GCM) 10K type strain sequencing project: providing services to taxonomists for standard genome sequencing and annotation.</title>
        <authorList>
            <consortium name="The Broad Institute Genomics Platform"/>
            <consortium name="The Broad Institute Genome Sequencing Center for Infectious Disease"/>
            <person name="Wu L."/>
            <person name="Ma J."/>
        </authorList>
    </citation>
    <scope>NUCLEOTIDE SEQUENCE [LARGE SCALE GENOMIC DNA]</scope>
    <source>
        <strain evidence="3">CGMCC 1.12989</strain>
    </source>
</reference>
<gene>
    <name evidence="2" type="ORF">ACFO0A_03280</name>
</gene>
<dbReference type="EMBL" id="JBHSDR010000003">
    <property type="protein sequence ID" value="MFC4294078.1"/>
    <property type="molecule type" value="Genomic_DNA"/>
</dbReference>
<feature type="transmembrane region" description="Helical" evidence="1">
    <location>
        <begin position="237"/>
        <end position="255"/>
    </location>
</feature>